<dbReference type="STRING" id="102285.A0A0R3TYL3"/>
<evidence type="ECO:0000313" key="7">
    <source>
        <dbReference type="EMBL" id="VDO14496.1"/>
    </source>
</evidence>
<dbReference type="GO" id="GO:0005732">
    <property type="term" value="C:sno(s)RNA-containing ribonucleoprotein complex"/>
    <property type="evidence" value="ECO:0007669"/>
    <property type="project" value="InterPro"/>
</dbReference>
<keyword evidence="5" id="KW-0687">Ribonucleoprotein</keyword>
<evidence type="ECO:0000313" key="8">
    <source>
        <dbReference type="Proteomes" id="UP000278807"/>
    </source>
</evidence>
<sequence length="259" mass="29337">MDLQRLKSKLDDDVDRLESKLLGKKPWFLHGEVSAKDRSENALLAEHFEVQRNAIFKPEPMESKLIFDLLAIKIKQQSFNGPEPRVKSQIKTKPVSNQFTDTTKRSLVEEYENLYVKAKALEASQEDPEKEQLRLDIVGLFDNLDALSNMHFVPKKRVDGYNILTNKQSIALEEAGPTALAEADLLAPEEILEPRGEPLKGASEITSTDKRRHRKKLMRVRAGRRKLRAALAIKTNDQKAALEKVVKLAHKPGSNVKIV</sequence>
<dbReference type="PANTHER" id="PTHR17039:SF0">
    <property type="entry name" value="U3 SMALL NUCLEOLAR RIBONUCLEOPROTEIN PROTEIN MPP10"/>
    <property type="match status" value="1"/>
</dbReference>
<dbReference type="GO" id="GO:0034457">
    <property type="term" value="C:Mpp10 complex"/>
    <property type="evidence" value="ECO:0007669"/>
    <property type="project" value="InterPro"/>
</dbReference>
<dbReference type="PANTHER" id="PTHR17039">
    <property type="entry name" value="U3 SMALL NUCLEOLAR RIBONUCLEOPROTEIN PROTEIN MPP10"/>
    <property type="match status" value="1"/>
</dbReference>
<keyword evidence="8" id="KW-1185">Reference proteome</keyword>
<name>A0A0R3TYL3_RODNA</name>
<dbReference type="Pfam" id="PF04006">
    <property type="entry name" value="Mpp10"/>
    <property type="match status" value="1"/>
</dbReference>
<dbReference type="InterPro" id="IPR012173">
    <property type="entry name" value="Mpp10"/>
</dbReference>
<dbReference type="GO" id="GO:0006364">
    <property type="term" value="P:rRNA processing"/>
    <property type="evidence" value="ECO:0007669"/>
    <property type="project" value="UniProtKB-KW"/>
</dbReference>
<protein>
    <submittedName>
        <fullName evidence="9">U3 small nucleolar ribonucleoprotein MPP10</fullName>
    </submittedName>
</protein>
<dbReference type="EMBL" id="UZAE01014804">
    <property type="protein sequence ID" value="VDO14496.1"/>
    <property type="molecule type" value="Genomic_DNA"/>
</dbReference>
<evidence type="ECO:0000256" key="2">
    <source>
        <dbReference type="ARBA" id="ARBA00022517"/>
    </source>
</evidence>
<keyword evidence="2" id="KW-0690">Ribosome biogenesis</keyword>
<organism evidence="9">
    <name type="scientific">Rodentolepis nana</name>
    <name type="common">Dwarf tapeworm</name>
    <name type="synonym">Hymenolepis nana</name>
    <dbReference type="NCBI Taxonomy" id="102285"/>
    <lineage>
        <taxon>Eukaryota</taxon>
        <taxon>Metazoa</taxon>
        <taxon>Spiralia</taxon>
        <taxon>Lophotrochozoa</taxon>
        <taxon>Platyhelminthes</taxon>
        <taxon>Cestoda</taxon>
        <taxon>Eucestoda</taxon>
        <taxon>Cyclophyllidea</taxon>
        <taxon>Hymenolepididae</taxon>
        <taxon>Rodentolepis</taxon>
    </lineage>
</organism>
<dbReference type="WBParaSite" id="HNAJ_0001296201-mRNA-1">
    <property type="protein sequence ID" value="HNAJ_0001296201-mRNA-1"/>
    <property type="gene ID" value="HNAJ_0001296201"/>
</dbReference>
<dbReference type="GO" id="GO:0032040">
    <property type="term" value="C:small-subunit processome"/>
    <property type="evidence" value="ECO:0007669"/>
    <property type="project" value="TreeGrafter"/>
</dbReference>
<keyword evidence="3" id="KW-0698">rRNA processing</keyword>
<evidence type="ECO:0000256" key="6">
    <source>
        <dbReference type="ARBA" id="ARBA00029455"/>
    </source>
</evidence>
<evidence type="ECO:0000313" key="9">
    <source>
        <dbReference type="WBParaSite" id="HNAJ_0001296201-mRNA-1"/>
    </source>
</evidence>
<evidence type="ECO:0000256" key="1">
    <source>
        <dbReference type="ARBA" id="ARBA00004604"/>
    </source>
</evidence>
<dbReference type="AlphaFoldDB" id="A0A0R3TYL3"/>
<reference evidence="7 8" key="2">
    <citation type="submission" date="2018-11" db="EMBL/GenBank/DDBJ databases">
        <authorList>
            <consortium name="Pathogen Informatics"/>
        </authorList>
    </citation>
    <scope>NUCLEOTIDE SEQUENCE [LARGE SCALE GENOMIC DNA]</scope>
</reference>
<evidence type="ECO:0000256" key="3">
    <source>
        <dbReference type="ARBA" id="ARBA00022552"/>
    </source>
</evidence>
<accession>A0A0R3TYL3</accession>
<comment type="similarity">
    <text evidence="6">Belongs to the MPP10 family.</text>
</comment>
<dbReference type="Proteomes" id="UP000278807">
    <property type="component" value="Unassembled WGS sequence"/>
</dbReference>
<dbReference type="OrthoDB" id="445326at2759"/>
<evidence type="ECO:0000256" key="4">
    <source>
        <dbReference type="ARBA" id="ARBA00023242"/>
    </source>
</evidence>
<evidence type="ECO:0000256" key="5">
    <source>
        <dbReference type="ARBA" id="ARBA00023274"/>
    </source>
</evidence>
<keyword evidence="4" id="KW-0539">Nucleus</keyword>
<gene>
    <name evidence="7" type="ORF">HNAJ_LOCUS12936</name>
</gene>
<reference evidence="9" key="1">
    <citation type="submission" date="2017-02" db="UniProtKB">
        <authorList>
            <consortium name="WormBaseParasite"/>
        </authorList>
    </citation>
    <scope>IDENTIFICATION</scope>
</reference>
<proteinExistence type="inferred from homology"/>
<comment type="subcellular location">
    <subcellularLocation>
        <location evidence="1">Nucleus</location>
        <location evidence="1">Nucleolus</location>
    </subcellularLocation>
</comment>